<dbReference type="EMBL" id="ABEU02000020">
    <property type="protein sequence ID" value="PNR33306.1"/>
    <property type="molecule type" value="Genomic_DNA"/>
</dbReference>
<protein>
    <submittedName>
        <fullName evidence="2 3">Uncharacterized protein</fullName>
    </submittedName>
</protein>
<evidence type="ECO:0000256" key="1">
    <source>
        <dbReference type="SAM" id="MobiDB-lite"/>
    </source>
</evidence>
<feature type="compositionally biased region" description="Basic and acidic residues" evidence="1">
    <location>
        <begin position="115"/>
        <end position="133"/>
    </location>
</feature>
<dbReference type="Proteomes" id="UP000006727">
    <property type="component" value="Chromosome 20"/>
</dbReference>
<keyword evidence="4" id="KW-1185">Reference proteome</keyword>
<reference evidence="2 4" key="1">
    <citation type="journal article" date="2008" name="Science">
        <title>The Physcomitrella genome reveals evolutionary insights into the conquest of land by plants.</title>
        <authorList>
            <person name="Rensing S."/>
            <person name="Lang D."/>
            <person name="Zimmer A."/>
            <person name="Terry A."/>
            <person name="Salamov A."/>
            <person name="Shapiro H."/>
            <person name="Nishiyama T."/>
            <person name="Perroud P.-F."/>
            <person name="Lindquist E."/>
            <person name="Kamisugi Y."/>
            <person name="Tanahashi T."/>
            <person name="Sakakibara K."/>
            <person name="Fujita T."/>
            <person name="Oishi K."/>
            <person name="Shin-I T."/>
            <person name="Kuroki Y."/>
            <person name="Toyoda A."/>
            <person name="Suzuki Y."/>
            <person name="Hashimoto A."/>
            <person name="Yamaguchi K."/>
            <person name="Sugano A."/>
            <person name="Kohara Y."/>
            <person name="Fujiyama A."/>
            <person name="Anterola A."/>
            <person name="Aoki S."/>
            <person name="Ashton N."/>
            <person name="Barbazuk W.B."/>
            <person name="Barker E."/>
            <person name="Bennetzen J."/>
            <person name="Bezanilla M."/>
            <person name="Blankenship R."/>
            <person name="Cho S.H."/>
            <person name="Dutcher S."/>
            <person name="Estelle M."/>
            <person name="Fawcett J.A."/>
            <person name="Gundlach H."/>
            <person name="Hanada K."/>
            <person name="Heyl A."/>
            <person name="Hicks K.A."/>
            <person name="Hugh J."/>
            <person name="Lohr M."/>
            <person name="Mayer K."/>
            <person name="Melkozernov A."/>
            <person name="Murata T."/>
            <person name="Nelson D."/>
            <person name="Pils B."/>
            <person name="Prigge M."/>
            <person name="Reiss B."/>
            <person name="Renner T."/>
            <person name="Rombauts S."/>
            <person name="Rushton P."/>
            <person name="Sanderfoot A."/>
            <person name="Schween G."/>
            <person name="Shiu S.-H."/>
            <person name="Stueber K."/>
            <person name="Theodoulou F.L."/>
            <person name="Tu H."/>
            <person name="Van de Peer Y."/>
            <person name="Verrier P.J."/>
            <person name="Waters E."/>
            <person name="Wood A."/>
            <person name="Yang L."/>
            <person name="Cove D."/>
            <person name="Cuming A."/>
            <person name="Hasebe M."/>
            <person name="Lucas S."/>
            <person name="Mishler D.B."/>
            <person name="Reski R."/>
            <person name="Grigoriev I."/>
            <person name="Quatrano R.S."/>
            <person name="Boore J.L."/>
        </authorList>
    </citation>
    <scope>NUCLEOTIDE SEQUENCE [LARGE SCALE GENOMIC DNA]</scope>
    <source>
        <strain evidence="3 4">cv. Gransden 2004</strain>
    </source>
</reference>
<feature type="region of interest" description="Disordered" evidence="1">
    <location>
        <begin position="106"/>
        <end position="142"/>
    </location>
</feature>
<proteinExistence type="predicted"/>
<gene>
    <name evidence="2" type="ORF">PHYPA_025249</name>
</gene>
<evidence type="ECO:0000313" key="4">
    <source>
        <dbReference type="Proteomes" id="UP000006727"/>
    </source>
</evidence>
<dbReference type="PaxDb" id="3218-PP1S44_216V6.1"/>
<accession>A0A2K1IVL1</accession>
<sequence length="142" mass="16257">MQQYQRTTFRNLMGQVTYKQTRHSAVTLPSSNNHKLRNTRQWHIIEAIPSVPRPQPKTLSNASKNLDLLPTRSKAAKTLQLGFLDNQLKNQNFGCKTRLLNKLRKQHYESSSPNHDLRVKESKADKNIMEHVPGKVLDSATG</sequence>
<reference evidence="3" key="3">
    <citation type="submission" date="2020-12" db="UniProtKB">
        <authorList>
            <consortium name="EnsemblPlants"/>
        </authorList>
    </citation>
    <scope>IDENTIFICATION</scope>
</reference>
<dbReference type="EnsemblPlants" id="Pp3c20_17300V3.1">
    <property type="protein sequence ID" value="Pp3c20_17300V3.1"/>
    <property type="gene ID" value="Pp3c20_17300"/>
</dbReference>
<name>A0A2K1IVL1_PHYPA</name>
<organism evidence="2">
    <name type="scientific">Physcomitrium patens</name>
    <name type="common">Spreading-leaved earth moss</name>
    <name type="synonym">Physcomitrella patens</name>
    <dbReference type="NCBI Taxonomy" id="3218"/>
    <lineage>
        <taxon>Eukaryota</taxon>
        <taxon>Viridiplantae</taxon>
        <taxon>Streptophyta</taxon>
        <taxon>Embryophyta</taxon>
        <taxon>Bryophyta</taxon>
        <taxon>Bryophytina</taxon>
        <taxon>Bryopsida</taxon>
        <taxon>Funariidae</taxon>
        <taxon>Funariales</taxon>
        <taxon>Funariaceae</taxon>
        <taxon>Physcomitrium</taxon>
    </lineage>
</organism>
<reference evidence="2 4" key="2">
    <citation type="journal article" date="2018" name="Plant J.">
        <title>The Physcomitrella patens chromosome-scale assembly reveals moss genome structure and evolution.</title>
        <authorList>
            <person name="Lang D."/>
            <person name="Ullrich K.K."/>
            <person name="Murat F."/>
            <person name="Fuchs J."/>
            <person name="Jenkins J."/>
            <person name="Haas F.B."/>
            <person name="Piednoel M."/>
            <person name="Gundlach H."/>
            <person name="Van Bel M."/>
            <person name="Meyberg R."/>
            <person name="Vives C."/>
            <person name="Morata J."/>
            <person name="Symeonidi A."/>
            <person name="Hiss M."/>
            <person name="Muchero W."/>
            <person name="Kamisugi Y."/>
            <person name="Saleh O."/>
            <person name="Blanc G."/>
            <person name="Decker E.L."/>
            <person name="van Gessel N."/>
            <person name="Grimwood J."/>
            <person name="Hayes R.D."/>
            <person name="Graham S.W."/>
            <person name="Gunter L.E."/>
            <person name="McDaniel S.F."/>
            <person name="Hoernstein S.N.W."/>
            <person name="Larsson A."/>
            <person name="Li F.W."/>
            <person name="Perroud P.F."/>
            <person name="Phillips J."/>
            <person name="Ranjan P."/>
            <person name="Rokshar D.S."/>
            <person name="Rothfels C.J."/>
            <person name="Schneider L."/>
            <person name="Shu S."/>
            <person name="Stevenson D.W."/>
            <person name="Thummler F."/>
            <person name="Tillich M."/>
            <person name="Villarreal Aguilar J.C."/>
            <person name="Widiez T."/>
            <person name="Wong G.K."/>
            <person name="Wymore A."/>
            <person name="Zhang Y."/>
            <person name="Zimmer A.D."/>
            <person name="Quatrano R.S."/>
            <person name="Mayer K.F.X."/>
            <person name="Goodstein D."/>
            <person name="Casacuberta J.M."/>
            <person name="Vandepoele K."/>
            <person name="Reski R."/>
            <person name="Cuming A.C."/>
            <person name="Tuskan G.A."/>
            <person name="Maumus F."/>
            <person name="Salse J."/>
            <person name="Schmutz J."/>
            <person name="Rensing S.A."/>
        </authorList>
    </citation>
    <scope>NUCLEOTIDE SEQUENCE [LARGE SCALE GENOMIC DNA]</scope>
    <source>
        <strain evidence="3 4">cv. Gransden 2004</strain>
    </source>
</reference>
<evidence type="ECO:0000313" key="2">
    <source>
        <dbReference type="EMBL" id="PNR33306.1"/>
    </source>
</evidence>
<dbReference type="InParanoid" id="A0A2K1IVL1"/>
<evidence type="ECO:0000313" key="3">
    <source>
        <dbReference type="EnsemblPlants" id="Pp3c20_17300V3.1"/>
    </source>
</evidence>
<dbReference type="AlphaFoldDB" id="A0A2K1IVL1"/>
<dbReference type="Gramene" id="Pp3c20_17300V3.1">
    <property type="protein sequence ID" value="Pp3c20_17300V3.1"/>
    <property type="gene ID" value="Pp3c20_17300"/>
</dbReference>